<gene>
    <name evidence="2" type="ORF">GCM10010384_00720</name>
</gene>
<dbReference type="EMBL" id="BMWE01000001">
    <property type="protein sequence ID" value="GGY01120.1"/>
    <property type="molecule type" value="Genomic_DNA"/>
</dbReference>
<accession>A0ABQ2Z2Y5</accession>
<comment type="caution">
    <text evidence="2">The sequence shown here is derived from an EMBL/GenBank/DDBJ whole genome shotgun (WGS) entry which is preliminary data.</text>
</comment>
<evidence type="ECO:0000313" key="3">
    <source>
        <dbReference type="Proteomes" id="UP000653308"/>
    </source>
</evidence>
<evidence type="ECO:0000256" key="1">
    <source>
        <dbReference type="SAM" id="Phobius"/>
    </source>
</evidence>
<dbReference type="Proteomes" id="UP000653308">
    <property type="component" value="Unassembled WGS sequence"/>
</dbReference>
<reference evidence="3" key="1">
    <citation type="journal article" date="2019" name="Int. J. Syst. Evol. Microbiol.">
        <title>The Global Catalogue of Microorganisms (GCM) 10K type strain sequencing project: providing services to taxonomists for standard genome sequencing and annotation.</title>
        <authorList>
            <consortium name="The Broad Institute Genomics Platform"/>
            <consortium name="The Broad Institute Genome Sequencing Center for Infectious Disease"/>
            <person name="Wu L."/>
            <person name="Ma J."/>
        </authorList>
    </citation>
    <scope>NUCLEOTIDE SEQUENCE [LARGE SCALE GENOMIC DNA]</scope>
    <source>
        <strain evidence="3">JCM 4957</strain>
    </source>
</reference>
<feature type="transmembrane region" description="Helical" evidence="1">
    <location>
        <begin position="6"/>
        <end position="24"/>
    </location>
</feature>
<organism evidence="2 3">
    <name type="scientific">Streptomyces djakartensis</name>
    <dbReference type="NCBI Taxonomy" id="68193"/>
    <lineage>
        <taxon>Bacteria</taxon>
        <taxon>Bacillati</taxon>
        <taxon>Actinomycetota</taxon>
        <taxon>Actinomycetes</taxon>
        <taxon>Kitasatosporales</taxon>
        <taxon>Streptomycetaceae</taxon>
        <taxon>Streptomyces</taxon>
    </lineage>
</organism>
<evidence type="ECO:0000313" key="2">
    <source>
        <dbReference type="EMBL" id="GGY01120.1"/>
    </source>
</evidence>
<keyword evidence="3" id="KW-1185">Reference proteome</keyword>
<keyword evidence="1" id="KW-1133">Transmembrane helix</keyword>
<keyword evidence="1" id="KW-0812">Transmembrane</keyword>
<name>A0ABQ2Z2Y5_9ACTN</name>
<protein>
    <recommendedName>
        <fullName evidence="4">Membrane transport protein MMPL domain-containing protein</fullName>
    </recommendedName>
</protein>
<evidence type="ECO:0008006" key="4">
    <source>
        <dbReference type="Google" id="ProtNLM"/>
    </source>
</evidence>
<keyword evidence="1" id="KW-0472">Membrane</keyword>
<sequence>MSPFPASGTALQIAFIVAAFGVLLDTLVVRSSLVPALVIGIGPRAWWPGTLARPAPRAGDGPRSG</sequence>
<dbReference type="RefSeq" id="WP_190196180.1">
    <property type="nucleotide sequence ID" value="NZ_BMWE01000001.1"/>
</dbReference>
<proteinExistence type="predicted"/>